<feature type="transmembrane region" description="Helical" evidence="5">
    <location>
        <begin position="21"/>
        <end position="39"/>
    </location>
</feature>
<dbReference type="GO" id="GO:0016020">
    <property type="term" value="C:membrane"/>
    <property type="evidence" value="ECO:0007669"/>
    <property type="project" value="UniProtKB-SubCell"/>
</dbReference>
<dbReference type="PANTHER" id="PTHR43027">
    <property type="entry name" value="DOXORUBICIN RESISTANCE ABC TRANSPORTER PERMEASE PROTEIN DRRC-RELATED"/>
    <property type="match status" value="1"/>
</dbReference>
<feature type="transmembrane region" description="Helical" evidence="5">
    <location>
        <begin position="262"/>
        <end position="287"/>
    </location>
</feature>
<evidence type="ECO:0000256" key="5">
    <source>
        <dbReference type="SAM" id="Phobius"/>
    </source>
</evidence>
<comment type="caution">
    <text evidence="7">The sequence shown here is derived from an EMBL/GenBank/DDBJ whole genome shotgun (WGS) entry which is preliminary data.</text>
</comment>
<accession>A0A369BQM8</accession>
<evidence type="ECO:0000256" key="4">
    <source>
        <dbReference type="ARBA" id="ARBA00023136"/>
    </source>
</evidence>
<name>A0A369BQM8_9BACL</name>
<comment type="subcellular location">
    <subcellularLocation>
        <location evidence="1">Membrane</location>
        <topology evidence="1">Multi-pass membrane protein</topology>
    </subcellularLocation>
</comment>
<dbReference type="GO" id="GO:0140359">
    <property type="term" value="F:ABC-type transporter activity"/>
    <property type="evidence" value="ECO:0007669"/>
    <property type="project" value="InterPro"/>
</dbReference>
<dbReference type="RefSeq" id="WP_181872990.1">
    <property type="nucleotide sequence ID" value="NZ_QPJW01000001.1"/>
</dbReference>
<dbReference type="Pfam" id="PF12698">
    <property type="entry name" value="ABC2_membrane_3"/>
    <property type="match status" value="1"/>
</dbReference>
<evidence type="ECO:0000313" key="7">
    <source>
        <dbReference type="EMBL" id="RCX22767.1"/>
    </source>
</evidence>
<feature type="transmembrane region" description="Helical" evidence="5">
    <location>
        <begin position="184"/>
        <end position="206"/>
    </location>
</feature>
<keyword evidence="3 5" id="KW-1133">Transmembrane helix</keyword>
<evidence type="ECO:0000313" key="8">
    <source>
        <dbReference type="Proteomes" id="UP000253090"/>
    </source>
</evidence>
<evidence type="ECO:0000259" key="6">
    <source>
        <dbReference type="Pfam" id="PF12698"/>
    </source>
</evidence>
<feature type="domain" description="ABC-2 type transporter transmembrane" evidence="6">
    <location>
        <begin position="18"/>
        <end position="369"/>
    </location>
</feature>
<evidence type="ECO:0000256" key="3">
    <source>
        <dbReference type="ARBA" id="ARBA00022989"/>
    </source>
</evidence>
<gene>
    <name evidence="7" type="ORF">DFP94_101350</name>
</gene>
<keyword evidence="4 5" id="KW-0472">Membrane</keyword>
<dbReference type="AlphaFoldDB" id="A0A369BQM8"/>
<organism evidence="7 8">
    <name type="scientific">Fontibacillus phaseoli</name>
    <dbReference type="NCBI Taxonomy" id="1416533"/>
    <lineage>
        <taxon>Bacteria</taxon>
        <taxon>Bacillati</taxon>
        <taxon>Bacillota</taxon>
        <taxon>Bacilli</taxon>
        <taxon>Bacillales</taxon>
        <taxon>Paenibacillaceae</taxon>
        <taxon>Fontibacillus</taxon>
    </lineage>
</organism>
<evidence type="ECO:0000256" key="2">
    <source>
        <dbReference type="ARBA" id="ARBA00022692"/>
    </source>
</evidence>
<keyword evidence="8" id="KW-1185">Reference proteome</keyword>
<dbReference type="EMBL" id="QPJW01000001">
    <property type="protein sequence ID" value="RCX22767.1"/>
    <property type="molecule type" value="Genomic_DNA"/>
</dbReference>
<protein>
    <submittedName>
        <fullName evidence="7">ABC-2 type transport system permease protein</fullName>
    </submittedName>
</protein>
<feature type="transmembrane region" description="Helical" evidence="5">
    <location>
        <begin position="227"/>
        <end position="250"/>
    </location>
</feature>
<dbReference type="Proteomes" id="UP000253090">
    <property type="component" value="Unassembled WGS sequence"/>
</dbReference>
<dbReference type="InterPro" id="IPR052902">
    <property type="entry name" value="ABC-2_transporter"/>
</dbReference>
<proteinExistence type="predicted"/>
<feature type="transmembrane region" description="Helical" evidence="5">
    <location>
        <begin position="294"/>
        <end position="313"/>
    </location>
</feature>
<dbReference type="InterPro" id="IPR013525">
    <property type="entry name" value="ABC2_TM"/>
</dbReference>
<sequence length="378" mass="40748">MNFLNIALKEIKRDIRDRWTLIFMLVFPILLILILGVALSNSFSSTPELGEIRVLVQDKTGGGPLTQSFDAFAKAVEESGVKFESWSEGMDGRKEVEQHRYDDYVELTESGISLYGSSRSAIESSIVQGMLAAFTDKYKAGSVLAQAGKDTAVMQAEGTGEGKEANYIKETSIVADRKPGAVDYYALAMTCMVALWGAWSASRLITSEVRQGTSMRLVAAPVSKGSIFAGKILGSIGSNMLCVFLIIIISKFLFKAYWGDHLLAVVAVLFTEVILAVSLGLAVGYLFNGTASRNVLMIITQLAAFFGGAYFPMSVDGDLGVVGWIAGLSPIRWGNVALTKIVYSGETAAMWPVIGLNIGLAVLMLMASAVLMRRKEGI</sequence>
<reference evidence="7 8" key="1">
    <citation type="submission" date="2018-07" db="EMBL/GenBank/DDBJ databases">
        <title>Genomic Encyclopedia of Type Strains, Phase III (KMG-III): the genomes of soil and plant-associated and newly described type strains.</title>
        <authorList>
            <person name="Whitman W."/>
        </authorList>
    </citation>
    <scope>NUCLEOTIDE SEQUENCE [LARGE SCALE GENOMIC DNA]</scope>
    <source>
        <strain evidence="7 8">CECT 8333</strain>
    </source>
</reference>
<keyword evidence="2 5" id="KW-0812">Transmembrane</keyword>
<dbReference type="PANTHER" id="PTHR43027:SF1">
    <property type="entry name" value="DOXORUBICIN RESISTANCE ABC TRANSPORTER PERMEASE PROTEIN DRRC-RELATED"/>
    <property type="match status" value="1"/>
</dbReference>
<evidence type="ECO:0000256" key="1">
    <source>
        <dbReference type="ARBA" id="ARBA00004141"/>
    </source>
</evidence>
<feature type="transmembrane region" description="Helical" evidence="5">
    <location>
        <begin position="349"/>
        <end position="372"/>
    </location>
</feature>